<proteinExistence type="predicted"/>
<keyword evidence="1" id="KW-0812">Transmembrane</keyword>
<protein>
    <submittedName>
        <fullName evidence="2">Uncharacterized protein</fullName>
    </submittedName>
</protein>
<dbReference type="EMBL" id="CP042305">
    <property type="protein sequence ID" value="QDZ14789.1"/>
    <property type="molecule type" value="Genomic_DNA"/>
</dbReference>
<evidence type="ECO:0000313" key="3">
    <source>
        <dbReference type="Proteomes" id="UP000320216"/>
    </source>
</evidence>
<keyword evidence="1" id="KW-0472">Membrane</keyword>
<dbReference type="AlphaFoldDB" id="A0A5B8M495"/>
<gene>
    <name evidence="2" type="ORF">FPZ11_08480</name>
</gene>
<sequence length="96" mass="10207">MTAEPQEPLTPTMRWVSITAVWIATAVAAVLIGVFATQSAYLGWLGVAMAASVLVAMCVQLATQERRGFVVRMGATLSGSFVILAVATLVLYLIYT</sequence>
<name>A0A5B8M495_9MICO</name>
<dbReference type="KEGG" id="huw:FPZ11_08480"/>
<dbReference type="OrthoDB" id="5119263at2"/>
<feature type="transmembrane region" description="Helical" evidence="1">
    <location>
        <begin position="12"/>
        <end position="35"/>
    </location>
</feature>
<reference evidence="2 3" key="1">
    <citation type="submission" date="2019-07" db="EMBL/GenBank/DDBJ databases">
        <title>Full genome sequence of Humibacter sp. WJ7-1.</title>
        <authorList>
            <person name="Im W.-T."/>
        </authorList>
    </citation>
    <scope>NUCLEOTIDE SEQUENCE [LARGE SCALE GENOMIC DNA]</scope>
    <source>
        <strain evidence="2 3">WJ7-1</strain>
    </source>
</reference>
<organism evidence="2 3">
    <name type="scientific">Humibacter ginsenosidimutans</name>
    <dbReference type="NCBI Taxonomy" id="2599293"/>
    <lineage>
        <taxon>Bacteria</taxon>
        <taxon>Bacillati</taxon>
        <taxon>Actinomycetota</taxon>
        <taxon>Actinomycetes</taxon>
        <taxon>Micrococcales</taxon>
        <taxon>Microbacteriaceae</taxon>
        <taxon>Humibacter</taxon>
    </lineage>
</organism>
<accession>A0A5B8M495</accession>
<feature type="transmembrane region" description="Helical" evidence="1">
    <location>
        <begin position="41"/>
        <end position="62"/>
    </location>
</feature>
<keyword evidence="3" id="KW-1185">Reference proteome</keyword>
<dbReference type="Proteomes" id="UP000320216">
    <property type="component" value="Chromosome"/>
</dbReference>
<evidence type="ECO:0000256" key="1">
    <source>
        <dbReference type="SAM" id="Phobius"/>
    </source>
</evidence>
<keyword evidence="1" id="KW-1133">Transmembrane helix</keyword>
<feature type="transmembrane region" description="Helical" evidence="1">
    <location>
        <begin position="74"/>
        <end position="95"/>
    </location>
</feature>
<evidence type="ECO:0000313" key="2">
    <source>
        <dbReference type="EMBL" id="QDZ14789.1"/>
    </source>
</evidence>